<keyword evidence="1" id="KW-0227">DNA damage</keyword>
<evidence type="ECO:0000256" key="4">
    <source>
        <dbReference type="ARBA" id="ARBA00023204"/>
    </source>
</evidence>
<evidence type="ECO:0000313" key="5">
    <source>
        <dbReference type="EMBL" id="GCB87220.1"/>
    </source>
</evidence>
<comment type="caution">
    <text evidence="5">The sequence shown here is derived from an EMBL/GenBank/DDBJ whole genome shotgun (WGS) entry which is preliminary data.</text>
</comment>
<keyword evidence="4" id="KW-0234">DNA repair</keyword>
<keyword evidence="3" id="KW-0238">DNA-binding</keyword>
<dbReference type="OrthoDB" id="408702at2759"/>
<evidence type="ECO:0000256" key="3">
    <source>
        <dbReference type="ARBA" id="ARBA00023125"/>
    </source>
</evidence>
<evidence type="ECO:0000313" key="6">
    <source>
        <dbReference type="Proteomes" id="UP000288216"/>
    </source>
</evidence>
<dbReference type="PANTHER" id="PTHR13235">
    <property type="entry name" value="SINGLE-STRAND SELECTIVE MONOFUNCTIONAL URACIL DNA GLYCOSYLASE"/>
    <property type="match status" value="1"/>
</dbReference>
<organism evidence="5 6">
    <name type="scientific">Scyliorhinus torazame</name>
    <name type="common">Cloudy catshark</name>
    <name type="synonym">Catulus torazame</name>
    <dbReference type="NCBI Taxonomy" id="75743"/>
    <lineage>
        <taxon>Eukaryota</taxon>
        <taxon>Metazoa</taxon>
        <taxon>Chordata</taxon>
        <taxon>Craniata</taxon>
        <taxon>Vertebrata</taxon>
        <taxon>Chondrichthyes</taxon>
        <taxon>Elasmobranchii</taxon>
        <taxon>Galeomorphii</taxon>
        <taxon>Galeoidea</taxon>
        <taxon>Carcharhiniformes</taxon>
        <taxon>Scyliorhinidae</taxon>
        <taxon>Scyliorhinus</taxon>
    </lineage>
</organism>
<evidence type="ECO:0000256" key="2">
    <source>
        <dbReference type="ARBA" id="ARBA00022801"/>
    </source>
</evidence>
<dbReference type="Proteomes" id="UP000288216">
    <property type="component" value="Unassembled WGS sequence"/>
</dbReference>
<reference evidence="5 6" key="1">
    <citation type="journal article" date="2018" name="Nat. Ecol. Evol.">
        <title>Shark genomes provide insights into elasmobranch evolution and the origin of vertebrates.</title>
        <authorList>
            <person name="Hara Y"/>
            <person name="Yamaguchi K"/>
            <person name="Onimaru K"/>
            <person name="Kadota M"/>
            <person name="Koyanagi M"/>
            <person name="Keeley SD"/>
            <person name="Tatsumi K"/>
            <person name="Tanaka K"/>
            <person name="Motone F"/>
            <person name="Kageyama Y"/>
            <person name="Nozu R"/>
            <person name="Adachi N"/>
            <person name="Nishimura O"/>
            <person name="Nakagawa R"/>
            <person name="Tanegashima C"/>
            <person name="Kiyatake I"/>
            <person name="Matsumoto R"/>
            <person name="Murakumo K"/>
            <person name="Nishida K"/>
            <person name="Terakita A"/>
            <person name="Kuratani S"/>
            <person name="Sato K"/>
            <person name="Hyodo S Kuraku.S."/>
        </authorList>
    </citation>
    <scope>NUCLEOTIDE SEQUENCE [LARGE SCALE GENOMIC DNA]</scope>
</reference>
<dbReference type="AlphaFoldDB" id="A0A401QPA7"/>
<protein>
    <recommendedName>
        <fullName evidence="7">Single-strand-selective monofunctional uracil-DNA glycosylase 1</fullName>
    </recommendedName>
</protein>
<sequence length="91" mass="10213">METRGLPFPGAWGEGPPALPEGLAGAFLRAELDLNAELRAMVFTQPVCYVYNPLEYAWESHRLYVEMYCRSRKEVLFLGMNPGPFGMVQTG</sequence>
<dbReference type="GO" id="GO:0000703">
    <property type="term" value="F:oxidized pyrimidine nucleobase lesion DNA N-glycosylase activity"/>
    <property type="evidence" value="ECO:0007669"/>
    <property type="project" value="TreeGrafter"/>
</dbReference>
<proteinExistence type="predicted"/>
<dbReference type="SUPFAM" id="SSF52141">
    <property type="entry name" value="Uracil-DNA glycosylase-like"/>
    <property type="match status" value="1"/>
</dbReference>
<dbReference type="Gene3D" id="3.40.470.10">
    <property type="entry name" value="Uracil-DNA glycosylase-like domain"/>
    <property type="match status" value="1"/>
</dbReference>
<dbReference type="GO" id="GO:0017065">
    <property type="term" value="F:single-strand selective uracil DNA N-glycosylase activity"/>
    <property type="evidence" value="ECO:0007669"/>
    <property type="project" value="InterPro"/>
</dbReference>
<keyword evidence="2" id="KW-0378">Hydrolase</keyword>
<dbReference type="PANTHER" id="PTHR13235:SF2">
    <property type="entry name" value="SINGLE-STRAND SELECTIVE MONOFUNCTIONAL URACIL DNA GLYCOSYLASE"/>
    <property type="match status" value="1"/>
</dbReference>
<name>A0A401QPA7_SCYTO</name>
<keyword evidence="6" id="KW-1185">Reference proteome</keyword>
<gene>
    <name evidence="5" type="ORF">scyTo_0027940</name>
</gene>
<evidence type="ECO:0000256" key="1">
    <source>
        <dbReference type="ARBA" id="ARBA00022763"/>
    </source>
</evidence>
<dbReference type="EMBL" id="BFAA01435500">
    <property type="protein sequence ID" value="GCB87220.1"/>
    <property type="molecule type" value="Genomic_DNA"/>
</dbReference>
<dbReference type="InterPro" id="IPR039134">
    <property type="entry name" value="SMUG1"/>
</dbReference>
<dbReference type="STRING" id="75743.A0A401QPA7"/>
<dbReference type="OMA" id="EYAWESH"/>
<dbReference type="GO" id="GO:0006284">
    <property type="term" value="P:base-excision repair"/>
    <property type="evidence" value="ECO:0007669"/>
    <property type="project" value="InterPro"/>
</dbReference>
<feature type="non-terminal residue" evidence="5">
    <location>
        <position position="91"/>
    </location>
</feature>
<accession>A0A401QPA7</accession>
<dbReference type="GO" id="GO:0003677">
    <property type="term" value="F:DNA binding"/>
    <property type="evidence" value="ECO:0007669"/>
    <property type="project" value="UniProtKB-KW"/>
</dbReference>
<evidence type="ECO:0008006" key="7">
    <source>
        <dbReference type="Google" id="ProtNLM"/>
    </source>
</evidence>
<dbReference type="InterPro" id="IPR036895">
    <property type="entry name" value="Uracil-DNA_glycosylase-like_sf"/>
</dbReference>